<dbReference type="InterPro" id="IPR025736">
    <property type="entry name" value="PucR_C-HTH_dom"/>
</dbReference>
<dbReference type="RefSeq" id="WP_073258289.1">
    <property type="nucleotide sequence ID" value="NZ_FRCS01000004.1"/>
</dbReference>
<dbReference type="OrthoDB" id="5243741at2"/>
<proteinExistence type="predicted"/>
<dbReference type="Gene3D" id="1.10.10.2840">
    <property type="entry name" value="PucR C-terminal helix-turn-helix domain"/>
    <property type="match status" value="1"/>
</dbReference>
<evidence type="ECO:0000313" key="3">
    <source>
        <dbReference type="EMBL" id="SHN29503.1"/>
    </source>
</evidence>
<sequence>MSQLALRPGAFEPWAGLPSELAEIIKPELGTLAEEIVEAVRERIPEFGQSMGEPYEYVIRVGVERALTQFADKVGDPSLTVDDWDAVHRKLGYGEYQQGRSLDALQAAYRLGARVAWRRLADAGLRLELPAPLLFQLGEAVIAYVDQLAALSVEGYAEAQAHAAGARERRRRQLMQMLLSDPPPSAAAIADLAKSARWTVPERLVAVALEPRADDRELTLPDLGPAVLVDLEGAEPCLLVPEPQLDRTEGALRTVLHGSRAALGLPVPVQDARRSLRWARRALALLRRGTLSGKHVVRSNDHLSTLMLLADEPLVELFAAQRLAPLRQLTVKQQARLSETLLAWLETRGGAPEVASRLQVHPQTVRYRLRQLEALFGEQLHDPDSRFELECALRALTVLRGPTVLDAD</sequence>
<reference evidence="3 4" key="1">
    <citation type="submission" date="2016-11" db="EMBL/GenBank/DDBJ databases">
        <authorList>
            <person name="Jaros S."/>
            <person name="Januszkiewicz K."/>
            <person name="Wedrychowicz H."/>
        </authorList>
    </citation>
    <scope>NUCLEOTIDE SEQUENCE [LARGE SCALE GENOMIC DNA]</scope>
    <source>
        <strain evidence="3 4">DSM 46144</strain>
    </source>
</reference>
<dbReference type="Proteomes" id="UP000184440">
    <property type="component" value="Unassembled WGS sequence"/>
</dbReference>
<dbReference type="PANTHER" id="PTHR33744:SF1">
    <property type="entry name" value="DNA-BINDING TRANSCRIPTIONAL ACTIVATOR ADER"/>
    <property type="match status" value="1"/>
</dbReference>
<name>A0A1M7QF83_9ACTN</name>
<gene>
    <name evidence="3" type="ORF">SAMN05443668_104576</name>
</gene>
<dbReference type="InterPro" id="IPR042070">
    <property type="entry name" value="PucR_C-HTH_sf"/>
</dbReference>
<organism evidence="3 4">
    <name type="scientific">Cryptosporangium aurantiacum</name>
    <dbReference type="NCBI Taxonomy" id="134849"/>
    <lineage>
        <taxon>Bacteria</taxon>
        <taxon>Bacillati</taxon>
        <taxon>Actinomycetota</taxon>
        <taxon>Actinomycetes</taxon>
        <taxon>Cryptosporangiales</taxon>
        <taxon>Cryptosporangiaceae</taxon>
        <taxon>Cryptosporangium</taxon>
    </lineage>
</organism>
<dbReference type="Pfam" id="PF25906">
    <property type="entry name" value="PucR-like_N"/>
    <property type="match status" value="1"/>
</dbReference>
<feature type="domain" description="PucR C-terminal helix-turn-helix" evidence="1">
    <location>
        <begin position="337"/>
        <end position="395"/>
    </location>
</feature>
<evidence type="ECO:0000259" key="2">
    <source>
        <dbReference type="Pfam" id="PF25906"/>
    </source>
</evidence>
<dbReference type="PANTHER" id="PTHR33744">
    <property type="entry name" value="CARBOHYDRATE DIACID REGULATOR"/>
    <property type="match status" value="1"/>
</dbReference>
<protein>
    <submittedName>
        <fullName evidence="3">PucR C-terminal helix-turn-helix domain-containing protein</fullName>
    </submittedName>
</protein>
<accession>A0A1M7QF83</accession>
<dbReference type="EMBL" id="FRCS01000004">
    <property type="protein sequence ID" value="SHN29503.1"/>
    <property type="molecule type" value="Genomic_DNA"/>
</dbReference>
<evidence type="ECO:0000313" key="4">
    <source>
        <dbReference type="Proteomes" id="UP000184440"/>
    </source>
</evidence>
<dbReference type="InterPro" id="IPR051448">
    <property type="entry name" value="CdaR-like_regulators"/>
</dbReference>
<dbReference type="Pfam" id="PF13556">
    <property type="entry name" value="HTH_30"/>
    <property type="match status" value="1"/>
</dbReference>
<dbReference type="STRING" id="134849.SAMN05443668_104576"/>
<dbReference type="InterPro" id="IPR058663">
    <property type="entry name" value="PucR-like_N"/>
</dbReference>
<keyword evidence="4" id="KW-1185">Reference proteome</keyword>
<feature type="domain" description="PucR-like N-terminal" evidence="2">
    <location>
        <begin position="14"/>
        <end position="179"/>
    </location>
</feature>
<evidence type="ECO:0000259" key="1">
    <source>
        <dbReference type="Pfam" id="PF13556"/>
    </source>
</evidence>
<dbReference type="AlphaFoldDB" id="A0A1M7QF83"/>